<evidence type="ECO:0000313" key="3">
    <source>
        <dbReference type="EMBL" id="SHK08826.1"/>
    </source>
</evidence>
<evidence type="ECO:0000313" key="5">
    <source>
        <dbReference type="Proteomes" id="UP000184203"/>
    </source>
</evidence>
<reference evidence="3" key="2">
    <citation type="submission" date="2016-11" db="EMBL/GenBank/DDBJ databases">
        <authorList>
            <person name="Jaros S."/>
            <person name="Januszkiewicz K."/>
            <person name="Wedrychowicz H."/>
        </authorList>
    </citation>
    <scope>NUCLEOTIDE SEQUENCE [LARGE SCALE GENOMIC DNA]</scope>
    <source>
        <strain evidence="3">DX253</strain>
    </source>
</reference>
<dbReference type="RefSeq" id="WP_007978891.1">
    <property type="nucleotide sequence ID" value="NZ_AEMG01000006.1"/>
</dbReference>
<dbReference type="EMBL" id="AEMG01000006">
    <property type="protein sequence ID" value="EFW92920.1"/>
    <property type="molecule type" value="Genomic_DNA"/>
</dbReference>
<evidence type="ECO:0000313" key="4">
    <source>
        <dbReference type="Proteomes" id="UP000003751"/>
    </source>
</evidence>
<dbReference type="Proteomes" id="UP000184203">
    <property type="component" value="Unassembled WGS sequence"/>
</dbReference>
<dbReference type="Pfam" id="PF17033">
    <property type="entry name" value="Peptidase_M99"/>
    <property type="match status" value="1"/>
</dbReference>
<feature type="domain" description="D,L-carboxypeptidase peptidase" evidence="1">
    <location>
        <begin position="52"/>
        <end position="169"/>
    </location>
</feature>
<dbReference type="GO" id="GO:0046872">
    <property type="term" value="F:metal ion binding"/>
    <property type="evidence" value="ECO:0007669"/>
    <property type="project" value="UniProtKB-KW"/>
</dbReference>
<dbReference type="Gene3D" id="3.40.630.10">
    <property type="entry name" value="Zn peptidases"/>
    <property type="match status" value="1"/>
</dbReference>
<name>E7QSF1_HALPU</name>
<gene>
    <name evidence="3" type="ORF">SAMN05444342_0531</name>
    <name evidence="2" type="ORF">ZOD2009_08619</name>
</gene>
<accession>E7QSF1</accession>
<evidence type="ECO:0000259" key="1">
    <source>
        <dbReference type="Pfam" id="PF17033"/>
    </source>
</evidence>
<dbReference type="PANTHER" id="PTHR37326">
    <property type="entry name" value="BLL3975 PROTEIN"/>
    <property type="match status" value="1"/>
</dbReference>
<dbReference type="InterPro" id="IPR031489">
    <property type="entry name" value="Peptidase_M99"/>
</dbReference>
<reference evidence="2 4" key="1">
    <citation type="journal article" date="2014" name="ISME J.">
        <title>Trehalose/2-sulfotrehalose biosynthesis and glycine-betaine uptake are widely spread mechanisms for osmoadaptation in the Halobacteriales.</title>
        <authorList>
            <person name="Youssef N.H."/>
            <person name="Savage-Ashlock K.N."/>
            <person name="McCully A.L."/>
            <person name="Luedtke B."/>
            <person name="Shaw E.I."/>
            <person name="Hoff W.D."/>
            <person name="Elshahed M.S."/>
        </authorList>
    </citation>
    <scope>NUCLEOTIDE SEQUENCE [LARGE SCALE GENOMIC DNA]</scope>
    <source>
        <strain evidence="2 4">DX253</strain>
    </source>
</reference>
<dbReference type="PATRIC" id="fig|797209.4.peg.1724"/>
<protein>
    <submittedName>
        <fullName evidence="2">Deacylase-like protein</fullName>
    </submittedName>
    <submittedName>
        <fullName evidence="3">Succinylglutamate desuccinylase / Aspartoacylase family protein</fullName>
    </submittedName>
</protein>
<dbReference type="InterPro" id="IPR053138">
    <property type="entry name" value="N-alpha-Ac-DABA_deacetylase"/>
</dbReference>
<dbReference type="AlphaFoldDB" id="E7QSF1"/>
<dbReference type="eggNOG" id="arCOG02890">
    <property type="taxonomic scope" value="Archaea"/>
</dbReference>
<dbReference type="GO" id="GO:0016788">
    <property type="term" value="F:hydrolase activity, acting on ester bonds"/>
    <property type="evidence" value="ECO:0007669"/>
    <property type="project" value="InterPro"/>
</dbReference>
<reference evidence="5" key="3">
    <citation type="submission" date="2016-11" db="EMBL/GenBank/DDBJ databases">
        <authorList>
            <person name="Varghese N."/>
            <person name="Submissions S."/>
        </authorList>
    </citation>
    <scope>NUCLEOTIDE SEQUENCE [LARGE SCALE GENOMIC DNA]</scope>
    <source>
        <strain evidence="5">DX253</strain>
    </source>
</reference>
<dbReference type="EMBL" id="FRAN01000001">
    <property type="protein sequence ID" value="SHK08826.1"/>
    <property type="molecule type" value="Genomic_DNA"/>
</dbReference>
<dbReference type="STRING" id="797209.GCA_000376445_00407"/>
<dbReference type="OrthoDB" id="170089at2157"/>
<dbReference type="Proteomes" id="UP000003751">
    <property type="component" value="Unassembled WGS sequence"/>
</dbReference>
<keyword evidence="5" id="KW-1185">Reference proteome</keyword>
<proteinExistence type="predicted"/>
<sequence length="258" mass="28571">MRRRSLLSKTGALLAGGMAMSVAGSGRESLDPSYRILPDTKYETGVFVREGTSDGPTAMVVGGIHGDEQCGYRAASEIAGWQVGRGKLVVLPKANRVAIRRDRREGAHGDLNRQFPTGEKPETRLARAIWGVVERHNPDVVLDLHRSVGIYGYHESSVGQMIWPTDAGNASEYAKRTAEELNGNVVPWYMPFHEYRRGGELDGSRPMLVHKVAGDLDRPGYIVETTEFFLDADTRVQWEKAVATDLLSRHGIEQRGNR</sequence>
<evidence type="ECO:0000313" key="2">
    <source>
        <dbReference type="EMBL" id="EFW92920.1"/>
    </source>
</evidence>
<dbReference type="PANTHER" id="PTHR37326:SF1">
    <property type="entry name" value="BLL3975 PROTEIN"/>
    <property type="match status" value="1"/>
</dbReference>
<dbReference type="SUPFAM" id="SSF53187">
    <property type="entry name" value="Zn-dependent exopeptidases"/>
    <property type="match status" value="1"/>
</dbReference>
<organism evidence="2 4">
    <name type="scientific">Haladaptatus paucihalophilus DX253</name>
    <dbReference type="NCBI Taxonomy" id="797209"/>
    <lineage>
        <taxon>Archaea</taxon>
        <taxon>Methanobacteriati</taxon>
        <taxon>Methanobacteriota</taxon>
        <taxon>Stenosarchaea group</taxon>
        <taxon>Halobacteria</taxon>
        <taxon>Halobacteriales</taxon>
        <taxon>Haladaptataceae</taxon>
        <taxon>Haladaptatus</taxon>
    </lineage>
</organism>